<evidence type="ECO:0000256" key="4">
    <source>
        <dbReference type="ARBA" id="ARBA00022912"/>
    </source>
</evidence>
<dbReference type="PRINTS" id="PR00114">
    <property type="entry name" value="STPHPHTASE"/>
</dbReference>
<accession>A0ABR2KI67</accession>
<evidence type="ECO:0000259" key="9">
    <source>
        <dbReference type="PROSITE" id="PS00125"/>
    </source>
</evidence>
<feature type="domain" description="Serine/threonine specific protein phosphatases" evidence="9">
    <location>
        <begin position="118"/>
        <end position="123"/>
    </location>
</feature>
<keyword evidence="3 8" id="KW-0378">Hydrolase</keyword>
<evidence type="ECO:0000313" key="10">
    <source>
        <dbReference type="EMBL" id="KAK8890764.1"/>
    </source>
</evidence>
<keyword evidence="2" id="KW-0479">Metal-binding</keyword>
<keyword evidence="4" id="KW-0904">Protein phosphatase</keyword>
<evidence type="ECO:0000256" key="3">
    <source>
        <dbReference type="ARBA" id="ARBA00022801"/>
    </source>
</evidence>
<dbReference type="PANTHER" id="PTHR11668">
    <property type="entry name" value="SERINE/THREONINE PROTEIN PHOSPHATASE"/>
    <property type="match status" value="1"/>
</dbReference>
<dbReference type="Pfam" id="PF00149">
    <property type="entry name" value="Metallophos"/>
    <property type="match status" value="1"/>
</dbReference>
<organism evidence="10 11">
    <name type="scientific">Tritrichomonas musculus</name>
    <dbReference type="NCBI Taxonomy" id="1915356"/>
    <lineage>
        <taxon>Eukaryota</taxon>
        <taxon>Metamonada</taxon>
        <taxon>Parabasalia</taxon>
        <taxon>Tritrichomonadida</taxon>
        <taxon>Tritrichomonadidae</taxon>
        <taxon>Tritrichomonas</taxon>
    </lineage>
</organism>
<dbReference type="InterPro" id="IPR029052">
    <property type="entry name" value="Metallo-depent_PP-like"/>
</dbReference>
<protein>
    <recommendedName>
        <fullName evidence="8">Serine/threonine-protein phosphatase</fullName>
        <ecNumber evidence="8">3.1.3.16</ecNumber>
    </recommendedName>
</protein>
<gene>
    <name evidence="10" type="ORF">M9Y10_035549</name>
</gene>
<dbReference type="Pfam" id="PF16891">
    <property type="entry name" value="STPPase_N"/>
    <property type="match status" value="1"/>
</dbReference>
<comment type="catalytic activity">
    <reaction evidence="7 8">
        <text>O-phospho-L-threonyl-[protein] + H2O = L-threonyl-[protein] + phosphate</text>
        <dbReference type="Rhea" id="RHEA:47004"/>
        <dbReference type="Rhea" id="RHEA-COMP:11060"/>
        <dbReference type="Rhea" id="RHEA-COMP:11605"/>
        <dbReference type="ChEBI" id="CHEBI:15377"/>
        <dbReference type="ChEBI" id="CHEBI:30013"/>
        <dbReference type="ChEBI" id="CHEBI:43474"/>
        <dbReference type="ChEBI" id="CHEBI:61977"/>
        <dbReference type="EC" id="3.1.3.16"/>
    </reaction>
</comment>
<evidence type="ECO:0000256" key="1">
    <source>
        <dbReference type="ARBA" id="ARBA00001936"/>
    </source>
</evidence>
<name>A0ABR2KI67_9EUKA</name>
<dbReference type="PROSITE" id="PS00125">
    <property type="entry name" value="SER_THR_PHOSPHATASE"/>
    <property type="match status" value="1"/>
</dbReference>
<dbReference type="PANTHER" id="PTHR11668:SF300">
    <property type="entry name" value="SERINE_THREONINE-PROTEIN PHOSPHATASE"/>
    <property type="match status" value="1"/>
</dbReference>
<keyword evidence="11" id="KW-1185">Reference proteome</keyword>
<reference evidence="10 11" key="1">
    <citation type="submission" date="2024-04" db="EMBL/GenBank/DDBJ databases">
        <title>Tritrichomonas musculus Genome.</title>
        <authorList>
            <person name="Alves-Ferreira E."/>
            <person name="Grigg M."/>
            <person name="Lorenzi H."/>
            <person name="Galac M."/>
        </authorList>
    </citation>
    <scope>NUCLEOTIDE SEQUENCE [LARGE SCALE GENOMIC DNA]</scope>
    <source>
        <strain evidence="10 11">EAF2021</strain>
    </source>
</reference>
<comment type="caution">
    <text evidence="10">The sequence shown here is derived from an EMBL/GenBank/DDBJ whole genome shotgun (WGS) entry which is preliminary data.</text>
</comment>
<dbReference type="InterPro" id="IPR004843">
    <property type="entry name" value="Calcineurin-like_PHP"/>
</dbReference>
<evidence type="ECO:0000256" key="5">
    <source>
        <dbReference type="ARBA" id="ARBA00023211"/>
    </source>
</evidence>
<keyword evidence="5" id="KW-0464">Manganese</keyword>
<evidence type="ECO:0000256" key="2">
    <source>
        <dbReference type="ARBA" id="ARBA00022723"/>
    </source>
</evidence>
<sequence length="330" mass="38592">MNEITEQNIINKIFSVKDKYITVSAGLTLEEINFVLNSVTNILHSEPSLLELHAPITLVGDIHGQLHDLLRIFDKCGHPPTTRYLFLGDYVDRGFRSVETIILLFCYKILYPNQIYLIRGNHETSLVNRRCGFRSEIRQNYSQKGNTLWDDFNGAFEMLSIAALIDNKIFCVHGGISPHLTDFQEIRDIEKPLDNESMFYGEQSDIIMDFLWAEANSKIEDWKFGRNREKVAFGLRPLEYFIQKFNLKMVCRGHEVAEEGTEFPFFPNKSFFTIFSAPKFKLYHNNKARVAHFDQNLDFTVTTFEPKEPYLDNDAYQKYLELLEKKRKKI</sequence>
<comment type="cofactor">
    <cofactor evidence="1">
        <name>Mn(2+)</name>
        <dbReference type="ChEBI" id="CHEBI:29035"/>
    </cofactor>
</comment>
<dbReference type="InterPro" id="IPR006186">
    <property type="entry name" value="Ser/Thr-sp_prot-phosphatase"/>
</dbReference>
<dbReference type="SUPFAM" id="SSF56300">
    <property type="entry name" value="Metallo-dependent phosphatases"/>
    <property type="match status" value="1"/>
</dbReference>
<evidence type="ECO:0000313" key="11">
    <source>
        <dbReference type="Proteomes" id="UP001470230"/>
    </source>
</evidence>
<comment type="catalytic activity">
    <reaction evidence="6">
        <text>O-phospho-L-seryl-[protein] + H2O = L-seryl-[protein] + phosphate</text>
        <dbReference type="Rhea" id="RHEA:20629"/>
        <dbReference type="Rhea" id="RHEA-COMP:9863"/>
        <dbReference type="Rhea" id="RHEA-COMP:11604"/>
        <dbReference type="ChEBI" id="CHEBI:15377"/>
        <dbReference type="ChEBI" id="CHEBI:29999"/>
        <dbReference type="ChEBI" id="CHEBI:43474"/>
        <dbReference type="ChEBI" id="CHEBI:83421"/>
        <dbReference type="EC" id="3.1.3.16"/>
    </reaction>
</comment>
<dbReference type="SMART" id="SM00156">
    <property type="entry name" value="PP2Ac"/>
    <property type="match status" value="1"/>
</dbReference>
<evidence type="ECO:0000256" key="7">
    <source>
        <dbReference type="ARBA" id="ARBA00048336"/>
    </source>
</evidence>
<dbReference type="Proteomes" id="UP001470230">
    <property type="component" value="Unassembled WGS sequence"/>
</dbReference>
<evidence type="ECO:0000256" key="8">
    <source>
        <dbReference type="RuleBase" id="RU004273"/>
    </source>
</evidence>
<dbReference type="InterPro" id="IPR050341">
    <property type="entry name" value="PP1_catalytic_subunit"/>
</dbReference>
<comment type="similarity">
    <text evidence="8">Belongs to the PPP phosphatase family.</text>
</comment>
<dbReference type="EMBL" id="JAPFFF010000005">
    <property type="protein sequence ID" value="KAK8890764.1"/>
    <property type="molecule type" value="Genomic_DNA"/>
</dbReference>
<dbReference type="InterPro" id="IPR031675">
    <property type="entry name" value="STPPase_N"/>
</dbReference>
<dbReference type="EC" id="3.1.3.16" evidence="8"/>
<evidence type="ECO:0000256" key="6">
    <source>
        <dbReference type="ARBA" id="ARBA00047761"/>
    </source>
</evidence>
<dbReference type="Gene3D" id="3.60.21.10">
    <property type="match status" value="1"/>
</dbReference>
<proteinExistence type="inferred from homology"/>